<gene>
    <name evidence="2" type="ORF">IW261DRAFT_1635678</name>
</gene>
<keyword evidence="1" id="KW-0472">Membrane</keyword>
<keyword evidence="3" id="KW-1185">Reference proteome</keyword>
<dbReference type="AlphaFoldDB" id="A0AA39P4B3"/>
<keyword evidence="1" id="KW-1133">Transmembrane helix</keyword>
<evidence type="ECO:0000313" key="2">
    <source>
        <dbReference type="EMBL" id="KAK0477051.1"/>
    </source>
</evidence>
<accession>A0AA39P4B3</accession>
<evidence type="ECO:0000256" key="1">
    <source>
        <dbReference type="SAM" id="Phobius"/>
    </source>
</evidence>
<evidence type="ECO:0000313" key="3">
    <source>
        <dbReference type="Proteomes" id="UP001175227"/>
    </source>
</evidence>
<sequence>MRVSGKRICSKTSGGVDAKTNNRWILPSGPERSLQVETIPQRMREKVNSGFPSKVCRQVGSSIRVFLKISAGGMNKRRTRAKDNTFSFALRAQCSRSARSLKTTIQSFTIWSFTLPVGPQNYMIAIFLVTEQKYHGAGWILLCLSLSVAALSNWGPNGLGILV</sequence>
<name>A0AA39P4B3_9AGAR</name>
<feature type="transmembrane region" description="Helical" evidence="1">
    <location>
        <begin position="136"/>
        <end position="154"/>
    </location>
</feature>
<dbReference type="EMBL" id="JAUEPR010000018">
    <property type="protein sequence ID" value="KAK0477051.1"/>
    <property type="molecule type" value="Genomic_DNA"/>
</dbReference>
<reference evidence="2" key="1">
    <citation type="submission" date="2023-06" db="EMBL/GenBank/DDBJ databases">
        <authorList>
            <consortium name="Lawrence Berkeley National Laboratory"/>
            <person name="Ahrendt S."/>
            <person name="Sahu N."/>
            <person name="Indic B."/>
            <person name="Wong-Bajracharya J."/>
            <person name="Merenyi Z."/>
            <person name="Ke H.-M."/>
            <person name="Monk M."/>
            <person name="Kocsube S."/>
            <person name="Drula E."/>
            <person name="Lipzen A."/>
            <person name="Balint B."/>
            <person name="Henrissat B."/>
            <person name="Andreopoulos B."/>
            <person name="Martin F.M."/>
            <person name="Harder C.B."/>
            <person name="Rigling D."/>
            <person name="Ford K.L."/>
            <person name="Foster G.D."/>
            <person name="Pangilinan J."/>
            <person name="Papanicolaou A."/>
            <person name="Barry K."/>
            <person name="LaButti K."/>
            <person name="Viragh M."/>
            <person name="Koriabine M."/>
            <person name="Yan M."/>
            <person name="Riley R."/>
            <person name="Champramary S."/>
            <person name="Plett K.L."/>
            <person name="Tsai I.J."/>
            <person name="Slot J."/>
            <person name="Sipos G."/>
            <person name="Plett J."/>
            <person name="Nagy L.G."/>
            <person name="Grigoriev I.V."/>
        </authorList>
    </citation>
    <scope>NUCLEOTIDE SEQUENCE</scope>
    <source>
        <strain evidence="2">ICMP 16352</strain>
    </source>
</reference>
<proteinExistence type="predicted"/>
<dbReference type="Proteomes" id="UP001175227">
    <property type="component" value="Unassembled WGS sequence"/>
</dbReference>
<feature type="transmembrane region" description="Helical" evidence="1">
    <location>
        <begin position="108"/>
        <end position="130"/>
    </location>
</feature>
<comment type="caution">
    <text evidence="2">The sequence shown here is derived from an EMBL/GenBank/DDBJ whole genome shotgun (WGS) entry which is preliminary data.</text>
</comment>
<organism evidence="2 3">
    <name type="scientific">Armillaria novae-zelandiae</name>
    <dbReference type="NCBI Taxonomy" id="153914"/>
    <lineage>
        <taxon>Eukaryota</taxon>
        <taxon>Fungi</taxon>
        <taxon>Dikarya</taxon>
        <taxon>Basidiomycota</taxon>
        <taxon>Agaricomycotina</taxon>
        <taxon>Agaricomycetes</taxon>
        <taxon>Agaricomycetidae</taxon>
        <taxon>Agaricales</taxon>
        <taxon>Marasmiineae</taxon>
        <taxon>Physalacriaceae</taxon>
        <taxon>Armillaria</taxon>
    </lineage>
</organism>
<keyword evidence="1" id="KW-0812">Transmembrane</keyword>
<protein>
    <submittedName>
        <fullName evidence="2">Uncharacterized protein</fullName>
    </submittedName>
</protein>